<dbReference type="Pfam" id="PF02872">
    <property type="entry name" value="5_nucleotid_C"/>
    <property type="match status" value="1"/>
</dbReference>
<reference evidence="3" key="1">
    <citation type="journal article" date="2019" name="Int. J. Syst. Evol. Microbiol.">
        <title>The Global Catalogue of Microorganisms (GCM) 10K type strain sequencing project: providing services to taxonomists for standard genome sequencing and annotation.</title>
        <authorList>
            <consortium name="The Broad Institute Genomics Platform"/>
            <consortium name="The Broad Institute Genome Sequencing Center for Infectious Disease"/>
            <person name="Wu L."/>
            <person name="Ma J."/>
        </authorList>
    </citation>
    <scope>NUCLEOTIDE SEQUENCE [LARGE SCALE GENOMIC DNA]</scope>
    <source>
        <strain evidence="3">CGMCC 1.15399</strain>
    </source>
</reference>
<protein>
    <submittedName>
        <fullName evidence="2">5'-nucleotidase C-terminal domain-containing protein</fullName>
    </submittedName>
</protein>
<proteinExistence type="predicted"/>
<dbReference type="EMBL" id="JBHUCM010000014">
    <property type="protein sequence ID" value="MFD1538730.1"/>
    <property type="molecule type" value="Genomic_DNA"/>
</dbReference>
<dbReference type="Proteomes" id="UP001597097">
    <property type="component" value="Unassembled WGS sequence"/>
</dbReference>
<evidence type="ECO:0000259" key="1">
    <source>
        <dbReference type="Pfam" id="PF02872"/>
    </source>
</evidence>
<dbReference type="InterPro" id="IPR008334">
    <property type="entry name" value="5'-Nucleotdase_C"/>
</dbReference>
<name>A0ABW4G7K4_9ACTN</name>
<feature type="domain" description="5'-Nucleotidase C-terminal" evidence="1">
    <location>
        <begin position="133"/>
        <end position="266"/>
    </location>
</feature>
<sequence>MALALGLLATGAQAAATNAVSKLDIVFERTTASKCPVTFDVHGYFEGLPAGAQTIEYRLVGTQEWKTLTVPAERGLVYQAVLETVSWEWTPDSRDYAVQIEVNQPDGLRSNVLYYFKCGTPPPGETFGVAAEDITRTASGGPLAELAADAQLASVRARSGAQVALVNRYDVRADLPAGPIGFEQLSNAQPAGLAINVQTMTGGQLKKLLATPNPAGWVLTPSAGLRYTLGSGKVLSMTLDGAPVTDTQEIRVAGGWSLIAGFDGWPRWEGTTTYTSGPDDTGALATYLVAHSPVSAPPGDRVTVR</sequence>
<organism evidence="2 3">
    <name type="scientific">Nonomuraea guangzhouensis</name>
    <dbReference type="NCBI Taxonomy" id="1291555"/>
    <lineage>
        <taxon>Bacteria</taxon>
        <taxon>Bacillati</taxon>
        <taxon>Actinomycetota</taxon>
        <taxon>Actinomycetes</taxon>
        <taxon>Streptosporangiales</taxon>
        <taxon>Streptosporangiaceae</taxon>
        <taxon>Nonomuraea</taxon>
    </lineage>
</organism>
<keyword evidence="3" id="KW-1185">Reference proteome</keyword>
<accession>A0ABW4G7K4</accession>
<evidence type="ECO:0000313" key="2">
    <source>
        <dbReference type="EMBL" id="MFD1538730.1"/>
    </source>
</evidence>
<gene>
    <name evidence="2" type="ORF">ACFSJ0_16865</name>
</gene>
<comment type="caution">
    <text evidence="2">The sequence shown here is derived from an EMBL/GenBank/DDBJ whole genome shotgun (WGS) entry which is preliminary data.</text>
</comment>
<dbReference type="RefSeq" id="WP_219530616.1">
    <property type="nucleotide sequence ID" value="NZ_JAHKRM010000009.1"/>
</dbReference>
<evidence type="ECO:0000313" key="3">
    <source>
        <dbReference type="Proteomes" id="UP001597097"/>
    </source>
</evidence>